<sequence length="123" mass="13255">MRRIAIGTVLALVGTQVAADGHEMPGSALLMHGFDPDQIIGVSPLFQASPIELLTQDPAEMLRDQVPDFTLPDSTRNGGVLMDEGLRGLDPQAVTHVRLVWIEIDGEVYCITETSTQDTAPDS</sequence>
<dbReference type="RefSeq" id="WP_094034405.1">
    <property type="nucleotide sequence ID" value="NZ_CP022540.1"/>
</dbReference>
<dbReference type="KEGG" id="aht:ANTHELSMS3_01611"/>
<gene>
    <name evidence="1" type="ORF">ANTHELSMS3_01611</name>
</gene>
<dbReference type="OrthoDB" id="9848506at2"/>
<accession>A0A222E2A2</accession>
<keyword evidence="2" id="KW-1185">Reference proteome</keyword>
<evidence type="ECO:0000313" key="2">
    <source>
        <dbReference type="Proteomes" id="UP000203589"/>
    </source>
</evidence>
<reference evidence="1 2" key="1">
    <citation type="submission" date="2017-07" db="EMBL/GenBank/DDBJ databases">
        <title>Genome Sequence of Antarctobacter heliothermus Strain SMS3 Isolated from a culture of the Diatom Skeletonema marinoi.</title>
        <authorList>
            <person name="Topel M."/>
            <person name="Pinder M.I.M."/>
            <person name="Johansson O.N."/>
            <person name="Kourtchenko O."/>
            <person name="Godhe A."/>
            <person name="Clarke A.K."/>
        </authorList>
    </citation>
    <scope>NUCLEOTIDE SEQUENCE [LARGE SCALE GENOMIC DNA]</scope>
    <source>
        <strain evidence="1 2">SMS3</strain>
    </source>
</reference>
<dbReference type="Proteomes" id="UP000203589">
    <property type="component" value="Chromosome"/>
</dbReference>
<name>A0A222E2A2_9RHOB</name>
<evidence type="ECO:0000313" key="1">
    <source>
        <dbReference type="EMBL" id="ASP20306.1"/>
    </source>
</evidence>
<proteinExistence type="predicted"/>
<dbReference type="AlphaFoldDB" id="A0A222E2A2"/>
<protein>
    <submittedName>
        <fullName evidence="1">Uncharacterized protein</fullName>
    </submittedName>
</protein>
<dbReference type="EMBL" id="CP022540">
    <property type="protein sequence ID" value="ASP20306.1"/>
    <property type="molecule type" value="Genomic_DNA"/>
</dbReference>
<organism evidence="1 2">
    <name type="scientific">Antarctobacter heliothermus</name>
    <dbReference type="NCBI Taxonomy" id="74033"/>
    <lineage>
        <taxon>Bacteria</taxon>
        <taxon>Pseudomonadati</taxon>
        <taxon>Pseudomonadota</taxon>
        <taxon>Alphaproteobacteria</taxon>
        <taxon>Rhodobacterales</taxon>
        <taxon>Roseobacteraceae</taxon>
        <taxon>Antarctobacter</taxon>
    </lineage>
</organism>